<dbReference type="AlphaFoldDB" id="A0A1I7K7V8"/>
<evidence type="ECO:0000256" key="1">
    <source>
        <dbReference type="SAM" id="SignalP"/>
    </source>
</evidence>
<dbReference type="InterPro" id="IPR011330">
    <property type="entry name" value="Glyco_hydro/deAcase_b/a-brl"/>
</dbReference>
<dbReference type="GO" id="GO:0016810">
    <property type="term" value="F:hydrolase activity, acting on carbon-nitrogen (but not peptide) bonds"/>
    <property type="evidence" value="ECO:0007669"/>
    <property type="project" value="InterPro"/>
</dbReference>
<dbReference type="Pfam" id="PF01522">
    <property type="entry name" value="Polysacc_deac_1"/>
    <property type="match status" value="1"/>
</dbReference>
<dbReference type="Proteomes" id="UP000199391">
    <property type="component" value="Unassembled WGS sequence"/>
</dbReference>
<accession>A0A1I7K7V8</accession>
<proteinExistence type="predicted"/>
<keyword evidence="1" id="KW-0732">Signal</keyword>
<dbReference type="STRING" id="1035707.SAMN05216552_101569"/>
<reference evidence="4" key="1">
    <citation type="submission" date="2016-10" db="EMBL/GenBank/DDBJ databases">
        <authorList>
            <person name="Varghese N."/>
            <person name="Submissions S."/>
        </authorList>
    </citation>
    <scope>NUCLEOTIDE SEQUENCE [LARGE SCALE GENOMIC DNA]</scope>
    <source>
        <strain evidence="4">CGMCC 1.11014</strain>
    </source>
</reference>
<feature type="chain" id="PRO_5011705759" evidence="1">
    <location>
        <begin position="18"/>
        <end position="263"/>
    </location>
</feature>
<protein>
    <submittedName>
        <fullName evidence="3">Peptidoglycan/xylan/chitin deacetylase, PgdA/CDA1 family</fullName>
    </submittedName>
</protein>
<sequence length="263" mass="28359">MLALCAGAALFPAGAGAADAAFKWPNGQKAAVNLAYDDALPSQLDHAIPALNQHGLKGTFYLSLASETIERRLPEWRAAAERGHELANHTLFHQCSGSPAGREWVAAHRDLDKMSVAQMRDQVVMANTMLYAIDGKRERSFTAPCIDKNAGGRNYIDAVKSEFVAIKLEGGSGVTADMGKLDPYAVGVSFPSGVTGQQLIAIVREAAAKGTMANITFHGVGGDYSSVSTEAHEELLKHLAAHKDVYWVDTFVNQMRYVKQQSR</sequence>
<keyword evidence="4" id="KW-1185">Reference proteome</keyword>
<organism evidence="3 4">
    <name type="scientific">Pseudoduganella namucuonensis</name>
    <dbReference type="NCBI Taxonomy" id="1035707"/>
    <lineage>
        <taxon>Bacteria</taxon>
        <taxon>Pseudomonadati</taxon>
        <taxon>Pseudomonadota</taxon>
        <taxon>Betaproteobacteria</taxon>
        <taxon>Burkholderiales</taxon>
        <taxon>Oxalobacteraceae</taxon>
        <taxon>Telluria group</taxon>
        <taxon>Pseudoduganella</taxon>
    </lineage>
</organism>
<dbReference type="OrthoDB" id="9784220at2"/>
<dbReference type="EMBL" id="FPBO01000015">
    <property type="protein sequence ID" value="SFU93509.1"/>
    <property type="molecule type" value="Genomic_DNA"/>
</dbReference>
<dbReference type="InterPro" id="IPR002509">
    <property type="entry name" value="NODB_dom"/>
</dbReference>
<evidence type="ECO:0000259" key="2">
    <source>
        <dbReference type="Pfam" id="PF01522"/>
    </source>
</evidence>
<gene>
    <name evidence="3" type="ORF">SAMN05216552_101569</name>
</gene>
<dbReference type="SUPFAM" id="SSF88713">
    <property type="entry name" value="Glycoside hydrolase/deacetylase"/>
    <property type="match status" value="1"/>
</dbReference>
<feature type="domain" description="NodB homology" evidence="2">
    <location>
        <begin position="28"/>
        <end position="149"/>
    </location>
</feature>
<evidence type="ECO:0000313" key="4">
    <source>
        <dbReference type="Proteomes" id="UP000199391"/>
    </source>
</evidence>
<name>A0A1I7K7V8_9BURK</name>
<feature type="signal peptide" evidence="1">
    <location>
        <begin position="1"/>
        <end position="17"/>
    </location>
</feature>
<evidence type="ECO:0000313" key="3">
    <source>
        <dbReference type="EMBL" id="SFU93509.1"/>
    </source>
</evidence>
<dbReference type="GO" id="GO:0005975">
    <property type="term" value="P:carbohydrate metabolic process"/>
    <property type="evidence" value="ECO:0007669"/>
    <property type="project" value="InterPro"/>
</dbReference>
<dbReference type="Gene3D" id="3.20.20.370">
    <property type="entry name" value="Glycoside hydrolase/deacetylase"/>
    <property type="match status" value="1"/>
</dbReference>